<evidence type="ECO:0000256" key="2">
    <source>
        <dbReference type="ARBA" id="ARBA00022737"/>
    </source>
</evidence>
<dbReference type="PANTHER" id="PTHR45712:SF22">
    <property type="entry name" value="INSULIN-LIKE GROWTH FACTOR-BINDING PROTEIN COMPLEX ACID LABILE SUBUNIT"/>
    <property type="match status" value="1"/>
</dbReference>
<keyword evidence="1" id="KW-0433">Leucine-rich repeat</keyword>
<keyword evidence="2" id="KW-0677">Repeat</keyword>
<evidence type="ECO:0000313" key="3">
    <source>
        <dbReference type="EMBL" id="KAG7665603.1"/>
    </source>
</evidence>
<dbReference type="RefSeq" id="XP_049265835.1">
    <property type="nucleotide sequence ID" value="XM_049410524.1"/>
</dbReference>
<dbReference type="AlphaFoldDB" id="A0A8J5QSH1"/>
<comment type="caution">
    <text evidence="3">The sequence shown here is derived from an EMBL/GenBank/DDBJ whole genome shotgun (WGS) entry which is preliminary data.</text>
</comment>
<name>A0A8J5QSH1_9ASCO</name>
<dbReference type="EMBL" id="JAGSYN010000048">
    <property type="protein sequence ID" value="KAG7665603.1"/>
    <property type="molecule type" value="Genomic_DNA"/>
</dbReference>
<evidence type="ECO:0000313" key="4">
    <source>
        <dbReference type="Proteomes" id="UP000694255"/>
    </source>
</evidence>
<gene>
    <name evidence="3" type="ORF">J8A68_000809</name>
</gene>
<proteinExistence type="predicted"/>
<dbReference type="GeneID" id="73467610"/>
<evidence type="ECO:0000256" key="1">
    <source>
        <dbReference type="ARBA" id="ARBA00022614"/>
    </source>
</evidence>
<keyword evidence="4" id="KW-1185">Reference proteome</keyword>
<dbReference type="PANTHER" id="PTHR45712">
    <property type="entry name" value="AGAP008170-PA"/>
    <property type="match status" value="1"/>
</dbReference>
<dbReference type="Proteomes" id="UP000694255">
    <property type="component" value="Unassembled WGS sequence"/>
</dbReference>
<dbReference type="InterPro" id="IPR050333">
    <property type="entry name" value="SLRP"/>
</dbReference>
<protein>
    <submittedName>
        <fullName evidence="3">Uncharacterized protein</fullName>
    </submittedName>
</protein>
<organism evidence="3 4">
    <name type="scientific">[Candida] subhashii</name>
    <dbReference type="NCBI Taxonomy" id="561895"/>
    <lineage>
        <taxon>Eukaryota</taxon>
        <taxon>Fungi</taxon>
        <taxon>Dikarya</taxon>
        <taxon>Ascomycota</taxon>
        <taxon>Saccharomycotina</taxon>
        <taxon>Pichiomycetes</taxon>
        <taxon>Debaryomycetaceae</taxon>
        <taxon>Spathaspora</taxon>
    </lineage>
</organism>
<reference evidence="3 4" key="1">
    <citation type="journal article" date="2021" name="DNA Res.">
        <title>Genome analysis of Candida subhashii reveals its hybrid nature and dual mitochondrial genome conformations.</title>
        <authorList>
            <person name="Mixao V."/>
            <person name="Hegedusova E."/>
            <person name="Saus E."/>
            <person name="Pryszcz L.P."/>
            <person name="Cillingova A."/>
            <person name="Nosek J."/>
            <person name="Gabaldon T."/>
        </authorList>
    </citation>
    <scope>NUCLEOTIDE SEQUENCE [LARGE SCALE GENOMIC DNA]</scope>
    <source>
        <strain evidence="3 4">CBS 10753</strain>
    </source>
</reference>
<dbReference type="PROSITE" id="PS51450">
    <property type="entry name" value="LRR"/>
    <property type="match status" value="1"/>
</dbReference>
<accession>A0A8J5QSH1</accession>
<dbReference type="InterPro" id="IPR001611">
    <property type="entry name" value="Leu-rich_rpt"/>
</dbReference>
<sequence>MFSQQQQQQMKRQKLSSQLSKLPQELIELIFYYIPDDYMETYIDLPFIGKYAINRLYGYIDIISSESGLWEDRGPKVYESIYKSIINPKTLIQRIKDGNNGVCSYKRWRVNQFVQFCKTNIAFRPKIVHFTSTEQLGWLHEHYPQILNQLPRIDVSTPKYSSYIWQVGDFPKDYLHLILENKLSGDSLLFKPGWGENVKELELYTIGTEELPTLFPNLQRLRLAFVDLSKQPLPNLPSSLKFLQLTTYTFDRLDVSYLENLKQIVGESLEPLHRLDRFKFPLGIERIFVRGATTDNSGINIESLDSIQLYANLKEVRIGHRDIFRKTEIFSKRTTFPENLQKLEISLSQSDNNTDSNVPFATVGENLHVPNNLKALLLSTSQINYSPEQLVLPKSLKVLSILSQMKGSEKEEDWSSVTFPTALLELNLSLARIEGITFPNWLQNLQITTGYPIQPMKFLEFENLVQLKLGWFFNDEFVFKFPPSLKILEVNSNNTLKKVKVEAANLKSVQFSTSSLVYLGASTFQSPDSVDSLSLTIQQGIVTATANVFPPLLKELYLKSCKITSDILGELHLEAYKKLVKLDLSNNMISRLENNTFPISIEYLRMDDNPISMFSTPDVFMELINLRELSMARKLIMIMTRSRFWWRSTHPSQLASYFQSDDQNTLNFPSSLISLNLANNCLQKGMVEKLNFSTCGQLQELSLDANWEMTDVQILVDQLKSSSPDMVELLLDRRLREEVNEEGINFLSFS</sequence>
<dbReference type="OrthoDB" id="4073735at2759"/>